<organism evidence="1 2">
    <name type="scientific">Paenibacillus hemerocallicola</name>
    <dbReference type="NCBI Taxonomy" id="1172614"/>
    <lineage>
        <taxon>Bacteria</taxon>
        <taxon>Bacillati</taxon>
        <taxon>Bacillota</taxon>
        <taxon>Bacilli</taxon>
        <taxon>Bacillales</taxon>
        <taxon>Paenibacillaceae</taxon>
        <taxon>Paenibacillus</taxon>
    </lineage>
</organism>
<dbReference type="OrthoDB" id="2381339at2"/>
<dbReference type="Proteomes" id="UP000307943">
    <property type="component" value="Unassembled WGS sequence"/>
</dbReference>
<dbReference type="RefSeq" id="WP_139607634.1">
    <property type="nucleotide sequence ID" value="NZ_VDCQ01000104.1"/>
</dbReference>
<accession>A0A5C4SY49</accession>
<evidence type="ECO:0008006" key="3">
    <source>
        <dbReference type="Google" id="ProtNLM"/>
    </source>
</evidence>
<evidence type="ECO:0000313" key="2">
    <source>
        <dbReference type="Proteomes" id="UP000307943"/>
    </source>
</evidence>
<gene>
    <name evidence="1" type="ORF">FE784_38660</name>
</gene>
<dbReference type="EMBL" id="VDCQ01000104">
    <property type="protein sequence ID" value="TNJ57162.1"/>
    <property type="molecule type" value="Genomic_DNA"/>
</dbReference>
<reference evidence="1 2" key="1">
    <citation type="submission" date="2019-05" db="EMBL/GenBank/DDBJ databases">
        <title>We sequenced the genome of Paenibacillus hemerocallicola KCTC 33185 for further insight into its adaptation and study the phylogeny of Paenibacillus.</title>
        <authorList>
            <person name="Narsing Rao M.P."/>
        </authorList>
    </citation>
    <scope>NUCLEOTIDE SEQUENCE [LARGE SCALE GENOMIC DNA]</scope>
    <source>
        <strain evidence="1 2">KCTC 33185</strain>
    </source>
</reference>
<name>A0A5C4SY49_9BACL</name>
<comment type="caution">
    <text evidence="1">The sequence shown here is derived from an EMBL/GenBank/DDBJ whole genome shotgun (WGS) entry which is preliminary data.</text>
</comment>
<proteinExistence type="predicted"/>
<evidence type="ECO:0000313" key="1">
    <source>
        <dbReference type="EMBL" id="TNJ57162.1"/>
    </source>
</evidence>
<dbReference type="AlphaFoldDB" id="A0A5C4SY49"/>
<keyword evidence="2" id="KW-1185">Reference proteome</keyword>
<protein>
    <recommendedName>
        <fullName evidence="3">YgiT-type zinc finger protein</fullName>
    </recommendedName>
</protein>
<sequence>MSFCCGASMIGTKGTLRHIGTHIHNVPLLFCPVCHRVEVHYRVESEYEILAEYAHGDGAAEVDFDDYVDHKSDAVLYDNCVNLDSEDPADVLHNQIDNALDLLAVAKQLMDEEWERQLKKRLTALNERRNKMNKKAFSAGNRKG</sequence>